<feature type="compositionally biased region" description="Polar residues" evidence="3">
    <location>
        <begin position="422"/>
        <end position="432"/>
    </location>
</feature>
<gene>
    <name evidence="5" type="ORF">UV8b_01251</name>
</gene>
<feature type="compositionally biased region" description="Basic and acidic residues" evidence="3">
    <location>
        <begin position="147"/>
        <end position="161"/>
    </location>
</feature>
<proteinExistence type="predicted"/>
<feature type="compositionally biased region" description="Polar residues" evidence="3">
    <location>
        <begin position="14"/>
        <end position="32"/>
    </location>
</feature>
<feature type="compositionally biased region" description="Basic and acidic residues" evidence="3">
    <location>
        <begin position="53"/>
        <end position="65"/>
    </location>
</feature>
<dbReference type="GO" id="GO:0005829">
    <property type="term" value="C:cytosol"/>
    <property type="evidence" value="ECO:0007669"/>
    <property type="project" value="TreeGrafter"/>
</dbReference>
<feature type="region of interest" description="Disordered" evidence="3">
    <location>
        <begin position="1"/>
        <end position="509"/>
    </location>
</feature>
<feature type="compositionally biased region" description="Basic and acidic residues" evidence="3">
    <location>
        <begin position="74"/>
        <end position="108"/>
    </location>
</feature>
<protein>
    <recommendedName>
        <fullName evidence="4">HTH La-type RNA-binding domain-containing protein</fullName>
    </recommendedName>
</protein>
<dbReference type="EMBL" id="CP072753">
    <property type="protein sequence ID" value="QUC17010.1"/>
    <property type="molecule type" value="Genomic_DNA"/>
</dbReference>
<dbReference type="KEGG" id="uvi:66062029"/>
<dbReference type="PROSITE" id="PS50961">
    <property type="entry name" value="HTH_LA"/>
    <property type="match status" value="1"/>
</dbReference>
<organism evidence="5 6">
    <name type="scientific">Ustilaginoidea virens</name>
    <name type="common">Rice false smut fungus</name>
    <name type="synonym">Villosiclava virens</name>
    <dbReference type="NCBI Taxonomy" id="1159556"/>
    <lineage>
        <taxon>Eukaryota</taxon>
        <taxon>Fungi</taxon>
        <taxon>Dikarya</taxon>
        <taxon>Ascomycota</taxon>
        <taxon>Pezizomycotina</taxon>
        <taxon>Sordariomycetes</taxon>
        <taxon>Hypocreomycetidae</taxon>
        <taxon>Hypocreales</taxon>
        <taxon>Clavicipitaceae</taxon>
        <taxon>Ustilaginoidea</taxon>
    </lineage>
</organism>
<reference evidence="5" key="1">
    <citation type="submission" date="2020-03" db="EMBL/GenBank/DDBJ databases">
        <title>A mixture of massive structural variations and highly conserved coding sequences in Ustilaginoidea virens genome.</title>
        <authorList>
            <person name="Zhang K."/>
            <person name="Zhao Z."/>
            <person name="Zhang Z."/>
            <person name="Li Y."/>
            <person name="Hsiang T."/>
            <person name="Sun W."/>
        </authorList>
    </citation>
    <scope>NUCLEOTIDE SEQUENCE</scope>
    <source>
        <strain evidence="5">UV-8b</strain>
    </source>
</reference>
<evidence type="ECO:0000313" key="6">
    <source>
        <dbReference type="Proteomes" id="UP000027002"/>
    </source>
</evidence>
<feature type="compositionally biased region" description="Basic and acidic residues" evidence="3">
    <location>
        <begin position="234"/>
        <end position="252"/>
    </location>
</feature>
<keyword evidence="1 2" id="KW-0694">RNA-binding</keyword>
<dbReference type="RefSeq" id="XP_042994683.1">
    <property type="nucleotide sequence ID" value="XM_043138749.1"/>
</dbReference>
<sequence>MAAASTFSYAQAAKGQSTSPPTSGPNPASQPQGTPPASAPEHPVDSSQGSHVVETRPHAVGEKQDVVSNVGSESDLRSEVAHERRSEIKRDDESGRTDRPWRRTEKGTRSSSTTTRSVDDQERKPRKSKKSKGSSDKQSNDQAAASDKVKEIALEVPKVELSEAPIPSVNIWHQRKEQQAKVKPSSLEDMSNGTSAHEADAKKPTKDPAPISPAKENIPTNGVKPSRKAAGESGRPERNGSRGSRLADKDGKAVLPPSVDDAALWPTPEITTKEEQKKPAAAKSAVAPEKEAQDDGSQGKRTKEKWVTYEYVPSVNFETQLPQMRNSKPRGGARSANASRAAPSAPAQQSSEKPTTGAGTNNAIKPSESKERAKESNANSSKTTDLPPAPKRTSMDVNNAAREQKRTPFQTGSDKSKDTVATHPSQPHTNNARSEGRSERGRGGYRGRGAHHPINTHAHQHNGPLNYAHNGSVPGRPQGPYSPPPRQGAHGQGFIPTSQRGGRGRNGAGTNFHRMSLPNGATRMPPIQAALGSYEFPMHPMPAVPFQQPPQFWDNMVLPVLKNQIEYYFSIENLCKDMYLRKRMDSQGFVNLHFIAAFKRIRELTQDMAMIRAVCEGSAEIDFVVGEDEIERLRRRHGWQNFVLPMEDRDDFARNNGPSHLTFKNRPFNFGPQFNGSIPLPFAISPQLGFPPQSDGQFHQFVESLQSVQHVNGYVNGSAVNHGSTQLSANVPDFSPSRSAALGGQDFNATQNHAVEKTNGAGLTNGIHAE</sequence>
<feature type="compositionally biased region" description="Low complexity" evidence="3">
    <location>
        <begin position="1"/>
        <end position="13"/>
    </location>
</feature>
<dbReference type="Gene3D" id="1.10.10.10">
    <property type="entry name" value="Winged helix-like DNA-binding domain superfamily/Winged helix DNA-binding domain"/>
    <property type="match status" value="1"/>
</dbReference>
<evidence type="ECO:0000256" key="3">
    <source>
        <dbReference type="SAM" id="MobiDB-lite"/>
    </source>
</evidence>
<dbReference type="PANTHER" id="PTHR22792:SF132">
    <property type="entry name" value="LA-RELATED PROTEIN 1"/>
    <property type="match status" value="1"/>
</dbReference>
<evidence type="ECO:0000313" key="5">
    <source>
        <dbReference type="EMBL" id="QUC17010.1"/>
    </source>
</evidence>
<dbReference type="OrthoDB" id="340227at2759"/>
<dbReference type="InterPro" id="IPR036390">
    <property type="entry name" value="WH_DNA-bd_sf"/>
</dbReference>
<dbReference type="GO" id="GO:0010494">
    <property type="term" value="C:cytoplasmic stress granule"/>
    <property type="evidence" value="ECO:0007669"/>
    <property type="project" value="TreeGrafter"/>
</dbReference>
<dbReference type="SUPFAM" id="SSF46785">
    <property type="entry name" value="Winged helix' DNA-binding domain"/>
    <property type="match status" value="1"/>
</dbReference>
<dbReference type="InterPro" id="IPR045180">
    <property type="entry name" value="La_dom_prot"/>
</dbReference>
<feature type="compositionally biased region" description="Basic and acidic residues" evidence="3">
    <location>
        <begin position="197"/>
        <end position="206"/>
    </location>
</feature>
<keyword evidence="6" id="KW-1185">Reference proteome</keyword>
<feature type="domain" description="HTH La-type RNA-binding" evidence="4">
    <location>
        <begin position="551"/>
        <end position="648"/>
    </location>
</feature>
<evidence type="ECO:0000259" key="4">
    <source>
        <dbReference type="PROSITE" id="PS50961"/>
    </source>
</evidence>
<accession>A0A8E5HKM4</accession>
<dbReference type="InterPro" id="IPR036388">
    <property type="entry name" value="WH-like_DNA-bd_sf"/>
</dbReference>
<dbReference type="CDD" id="cd07323">
    <property type="entry name" value="LAM"/>
    <property type="match status" value="1"/>
</dbReference>
<dbReference type="SMART" id="SM00715">
    <property type="entry name" value="LA"/>
    <property type="match status" value="1"/>
</dbReference>
<feature type="compositionally biased region" description="Low complexity" evidence="3">
    <location>
        <begin position="333"/>
        <end position="351"/>
    </location>
</feature>
<dbReference type="GO" id="GO:0003723">
    <property type="term" value="F:RNA binding"/>
    <property type="evidence" value="ECO:0007669"/>
    <property type="project" value="UniProtKB-UniRule"/>
</dbReference>
<dbReference type="Proteomes" id="UP000027002">
    <property type="component" value="Chromosome 1"/>
</dbReference>
<dbReference type="Pfam" id="PF05383">
    <property type="entry name" value="La"/>
    <property type="match status" value="1"/>
</dbReference>
<dbReference type="GeneID" id="66062029"/>
<dbReference type="PANTHER" id="PTHR22792">
    <property type="entry name" value="LUPUS LA PROTEIN-RELATED"/>
    <property type="match status" value="1"/>
</dbReference>
<name>A0A8E5HKM4_USTVR</name>
<dbReference type="InterPro" id="IPR006630">
    <property type="entry name" value="La_HTH"/>
</dbReference>
<dbReference type="AlphaFoldDB" id="A0A8E5HKM4"/>
<evidence type="ECO:0000256" key="1">
    <source>
        <dbReference type="ARBA" id="ARBA00022884"/>
    </source>
</evidence>
<feature type="compositionally biased region" description="Polar residues" evidence="3">
    <location>
        <begin position="316"/>
        <end position="326"/>
    </location>
</feature>
<feature type="compositionally biased region" description="Polar residues" evidence="3">
    <location>
        <begin position="352"/>
        <end position="364"/>
    </location>
</feature>
<dbReference type="GO" id="GO:0045727">
    <property type="term" value="P:positive regulation of translation"/>
    <property type="evidence" value="ECO:0007669"/>
    <property type="project" value="TreeGrafter"/>
</dbReference>
<evidence type="ECO:0000256" key="2">
    <source>
        <dbReference type="PROSITE-ProRule" id="PRU00332"/>
    </source>
</evidence>